<dbReference type="GO" id="GO:0030170">
    <property type="term" value="F:pyridoxal phosphate binding"/>
    <property type="evidence" value="ECO:0007669"/>
    <property type="project" value="InterPro"/>
</dbReference>
<dbReference type="SUPFAM" id="SSF53383">
    <property type="entry name" value="PLP-dependent transferases"/>
    <property type="match status" value="1"/>
</dbReference>
<comment type="caution">
    <text evidence="6">The sequence shown here is derived from an EMBL/GenBank/DDBJ whole genome shotgun (WGS) entry which is preliminary data.</text>
</comment>
<sequence>MQLPLKLAKSLEKRKEENALRSLKQNAQLIDFSSNDYLGLASSEEIYQGAHQIVKENNLFKNGATGSRLLSGNHKLYDLAENFLAEFHQTEAALIFNSGYDANIGFFSSVPKRGDFIFYDELVHASIRDGISMSNAKAYKFSHNNIEDLKSRLNRLPKAENSEIYLVTESVFSMDGDMAALKELAKILEEFGAFLIIDEAHATGIFGEKGEGLVQELGIQEKVFARLNTFGKAPGCHGAVILGNKDLKNYLVNFSRSLIYTTALPPHSVATILAVYQQFKTEIPETQQLKSNIRFFKEEIIKNDLQKSFLESNSAIQSCIIPGNQQVKNIAESLRKEGFEVKPILSPTVPKGSERLRFCLHSFNSENDISEVLKNLAKLLPINLHDARVEN</sequence>
<protein>
    <submittedName>
        <fullName evidence="6">8-amino-7-oxononanoate synthase</fullName>
    </submittedName>
</protein>
<dbReference type="GO" id="GO:0016740">
    <property type="term" value="F:transferase activity"/>
    <property type="evidence" value="ECO:0007669"/>
    <property type="project" value="UniProtKB-KW"/>
</dbReference>
<organism evidence="6 7">
    <name type="scientific">Salegentibacter salinarum</name>
    <dbReference type="NCBI Taxonomy" id="447422"/>
    <lineage>
        <taxon>Bacteria</taxon>
        <taxon>Pseudomonadati</taxon>
        <taxon>Bacteroidota</taxon>
        <taxon>Flavobacteriia</taxon>
        <taxon>Flavobacteriales</taxon>
        <taxon>Flavobacteriaceae</taxon>
        <taxon>Salegentibacter</taxon>
    </lineage>
</organism>
<feature type="domain" description="Aminotransferase class I/classII large" evidence="5">
    <location>
        <begin position="28"/>
        <end position="373"/>
    </location>
</feature>
<comment type="cofactor">
    <cofactor evidence="1">
        <name>pyridoxal 5'-phosphate</name>
        <dbReference type="ChEBI" id="CHEBI:597326"/>
    </cofactor>
</comment>
<evidence type="ECO:0000256" key="4">
    <source>
        <dbReference type="ARBA" id="ARBA00022898"/>
    </source>
</evidence>
<evidence type="ECO:0000259" key="5">
    <source>
        <dbReference type="Pfam" id="PF00155"/>
    </source>
</evidence>
<keyword evidence="7" id="KW-1185">Reference proteome</keyword>
<dbReference type="AlphaFoldDB" id="A0A2N0U4D8"/>
<dbReference type="InterPro" id="IPR004839">
    <property type="entry name" value="Aminotransferase_I/II_large"/>
</dbReference>
<comment type="similarity">
    <text evidence="2">Belongs to the class-II pyridoxal-phosphate-dependent aminotransferase family. BioF subfamily.</text>
</comment>
<evidence type="ECO:0000313" key="7">
    <source>
        <dbReference type="Proteomes" id="UP000232673"/>
    </source>
</evidence>
<evidence type="ECO:0000256" key="1">
    <source>
        <dbReference type="ARBA" id="ARBA00001933"/>
    </source>
</evidence>
<dbReference type="GO" id="GO:0009102">
    <property type="term" value="P:biotin biosynthetic process"/>
    <property type="evidence" value="ECO:0007669"/>
    <property type="project" value="TreeGrafter"/>
</dbReference>
<keyword evidence="4" id="KW-0663">Pyridoxal phosphate</keyword>
<accession>A0A2N0U4D8</accession>
<dbReference type="InterPro" id="IPR015421">
    <property type="entry name" value="PyrdxlP-dep_Trfase_major"/>
</dbReference>
<proteinExistence type="inferred from homology"/>
<evidence type="ECO:0000256" key="3">
    <source>
        <dbReference type="ARBA" id="ARBA00022679"/>
    </source>
</evidence>
<dbReference type="Pfam" id="PF00155">
    <property type="entry name" value="Aminotran_1_2"/>
    <property type="match status" value="1"/>
</dbReference>
<dbReference type="Gene3D" id="3.90.1150.10">
    <property type="entry name" value="Aspartate Aminotransferase, domain 1"/>
    <property type="match status" value="1"/>
</dbReference>
<dbReference type="EMBL" id="LKTS01000001">
    <property type="protein sequence ID" value="PKD21870.1"/>
    <property type="molecule type" value="Genomic_DNA"/>
</dbReference>
<dbReference type="PANTHER" id="PTHR13693">
    <property type="entry name" value="CLASS II AMINOTRANSFERASE/8-AMINO-7-OXONONANOATE SYNTHASE"/>
    <property type="match status" value="1"/>
</dbReference>
<evidence type="ECO:0000313" key="6">
    <source>
        <dbReference type="EMBL" id="PKD21870.1"/>
    </source>
</evidence>
<dbReference type="STRING" id="447422.SAMN05660903_00057"/>
<dbReference type="OrthoDB" id="9807157at2"/>
<reference evidence="6 7" key="1">
    <citation type="submission" date="2015-10" db="EMBL/GenBank/DDBJ databases">
        <title>Draft genome sequence of Salegentibacter salinarum KCTC 12975.</title>
        <authorList>
            <person name="Lin W."/>
            <person name="Zheng Q."/>
        </authorList>
    </citation>
    <scope>NUCLEOTIDE SEQUENCE [LARGE SCALE GENOMIC DNA]</scope>
    <source>
        <strain evidence="6 7">KCTC 12975</strain>
    </source>
</reference>
<dbReference type="InterPro" id="IPR050087">
    <property type="entry name" value="AON_synthase_class-II"/>
</dbReference>
<dbReference type="Proteomes" id="UP000232673">
    <property type="component" value="Unassembled WGS sequence"/>
</dbReference>
<dbReference type="PANTHER" id="PTHR13693:SF77">
    <property type="entry name" value="8-AMINO-7-OXONONANOATE SYNTHASE"/>
    <property type="match status" value="1"/>
</dbReference>
<gene>
    <name evidence="6" type="ORF">APR41_02510</name>
</gene>
<dbReference type="Gene3D" id="3.40.640.10">
    <property type="entry name" value="Type I PLP-dependent aspartate aminotransferase-like (Major domain)"/>
    <property type="match status" value="1"/>
</dbReference>
<name>A0A2N0U4D8_9FLAO</name>
<dbReference type="RefSeq" id="WP_079711229.1">
    <property type="nucleotide sequence ID" value="NZ_FUZC01000001.1"/>
</dbReference>
<evidence type="ECO:0000256" key="2">
    <source>
        <dbReference type="ARBA" id="ARBA00010008"/>
    </source>
</evidence>
<dbReference type="InterPro" id="IPR015424">
    <property type="entry name" value="PyrdxlP-dep_Trfase"/>
</dbReference>
<dbReference type="InterPro" id="IPR015422">
    <property type="entry name" value="PyrdxlP-dep_Trfase_small"/>
</dbReference>
<keyword evidence="3" id="KW-0808">Transferase</keyword>